<proteinExistence type="predicted"/>
<accession>A0ACC4AY03</accession>
<keyword evidence="2" id="KW-1185">Reference proteome</keyword>
<gene>
    <name evidence="1" type="ORF">D5086_028386</name>
</gene>
<name>A0ACC4AY03_POPAL</name>
<dbReference type="Proteomes" id="UP000309997">
    <property type="component" value="Unassembled WGS sequence"/>
</dbReference>
<sequence length="231" mass="25641">MHTAAKTVVSKPPNPAYRDERSFAAVLSNANPSDDSHKIISVTYAPSSHDRNWLVRSLIGTTNEGVDYANTGQFILTSMEGVVAHQGRILGFASLRSGLGYYAGIQVLIGTTNLEQIYEYVKLFIVPRIQMNPEFDHKNCQVGESMAKLDVWEPLLENDEAHADMVDNVPETLECPCGPYAGNYKQSFASFISPIADPYELQEMEANQKRLLRETRSQPSSQLKGQGKKSN</sequence>
<evidence type="ECO:0000313" key="1">
    <source>
        <dbReference type="EMBL" id="KAL3571137.1"/>
    </source>
</evidence>
<reference evidence="1 2" key="1">
    <citation type="journal article" date="2024" name="Plant Biotechnol. J.">
        <title>Genome and CRISPR/Cas9 system of a widespread forest tree (Populus alba) in the world.</title>
        <authorList>
            <person name="Liu Y.J."/>
            <person name="Jiang P.F."/>
            <person name="Han X.M."/>
            <person name="Li X.Y."/>
            <person name="Wang H.M."/>
            <person name="Wang Y.J."/>
            <person name="Wang X.X."/>
            <person name="Zeng Q.Y."/>
        </authorList>
    </citation>
    <scope>NUCLEOTIDE SEQUENCE [LARGE SCALE GENOMIC DNA]</scope>
    <source>
        <strain evidence="2">cv. PAL-ZL1</strain>
    </source>
</reference>
<organism evidence="1 2">
    <name type="scientific">Populus alba</name>
    <name type="common">White poplar</name>
    <dbReference type="NCBI Taxonomy" id="43335"/>
    <lineage>
        <taxon>Eukaryota</taxon>
        <taxon>Viridiplantae</taxon>
        <taxon>Streptophyta</taxon>
        <taxon>Embryophyta</taxon>
        <taxon>Tracheophyta</taxon>
        <taxon>Spermatophyta</taxon>
        <taxon>Magnoliopsida</taxon>
        <taxon>eudicotyledons</taxon>
        <taxon>Gunneridae</taxon>
        <taxon>Pentapetalae</taxon>
        <taxon>rosids</taxon>
        <taxon>fabids</taxon>
        <taxon>Malpighiales</taxon>
        <taxon>Salicaceae</taxon>
        <taxon>Saliceae</taxon>
        <taxon>Populus</taxon>
    </lineage>
</organism>
<evidence type="ECO:0000313" key="2">
    <source>
        <dbReference type="Proteomes" id="UP000309997"/>
    </source>
</evidence>
<protein>
    <submittedName>
        <fullName evidence="1">Uncharacterized protein</fullName>
    </submittedName>
</protein>
<comment type="caution">
    <text evidence="1">The sequence shown here is derived from an EMBL/GenBank/DDBJ whole genome shotgun (WGS) entry which is preliminary data.</text>
</comment>
<dbReference type="EMBL" id="RCHU02000015">
    <property type="protein sequence ID" value="KAL3571137.1"/>
    <property type="molecule type" value="Genomic_DNA"/>
</dbReference>